<dbReference type="Proteomes" id="UP000248745">
    <property type="component" value="Unassembled WGS sequence"/>
</dbReference>
<dbReference type="RefSeq" id="WP_110998818.1">
    <property type="nucleotide sequence ID" value="NZ_QKTW01000016.1"/>
</dbReference>
<dbReference type="SMART" id="SM00855">
    <property type="entry name" value="PGAM"/>
    <property type="match status" value="1"/>
</dbReference>
<dbReference type="AlphaFoldDB" id="A0A2W2AXQ5"/>
<proteinExistence type="predicted"/>
<dbReference type="SUPFAM" id="SSF53254">
    <property type="entry name" value="Phosphoglycerate mutase-like"/>
    <property type="match status" value="1"/>
</dbReference>
<name>A0A2W2AXQ5_9BACT</name>
<dbReference type="InterPro" id="IPR029033">
    <property type="entry name" value="His_PPase_superfam"/>
</dbReference>
<evidence type="ECO:0000313" key="3">
    <source>
        <dbReference type="Proteomes" id="UP000248745"/>
    </source>
</evidence>
<reference evidence="2 3" key="1">
    <citation type="submission" date="2018-06" db="EMBL/GenBank/DDBJ databases">
        <title>Mucibacter soli gen. nov., sp. nov., a new member of the family Chitinophagaceae producing mucin.</title>
        <authorList>
            <person name="Kim M.-K."/>
            <person name="Park S."/>
            <person name="Kim T.-S."/>
            <person name="Joung Y."/>
            <person name="Han J.-H."/>
            <person name="Kim S.B."/>
        </authorList>
    </citation>
    <scope>NUCLEOTIDE SEQUENCE [LARGE SCALE GENOMIC DNA]</scope>
    <source>
        <strain evidence="2 3">R1-15</strain>
    </source>
</reference>
<dbReference type="InterPro" id="IPR013078">
    <property type="entry name" value="His_Pase_superF_clade-1"/>
</dbReference>
<dbReference type="CDD" id="cd07067">
    <property type="entry name" value="HP_PGM_like"/>
    <property type="match status" value="1"/>
</dbReference>
<dbReference type="PANTHER" id="PTHR47623:SF1">
    <property type="entry name" value="OS09G0287300 PROTEIN"/>
    <property type="match status" value="1"/>
</dbReference>
<sequence length="166" mass="18739">MQRTLIMIRHAKSSWANPLQSDYDRPLNERGLHDAPMMGERLKKKGLIPDLIISSTAKRAAQTAKKIGAAVGFSEENILWKNRLYQCIPSVFEEVIQEIDDAIQTVFVVAHNPGITDFVNELVPGFRIDNMPTCAMAGVHVSAESWSDFLHAQKEVFLFDYPKKQP</sequence>
<dbReference type="PANTHER" id="PTHR47623">
    <property type="entry name" value="OS09G0287300 PROTEIN"/>
    <property type="match status" value="1"/>
</dbReference>
<keyword evidence="3" id="KW-1185">Reference proteome</keyword>
<evidence type="ECO:0000256" key="1">
    <source>
        <dbReference type="PIRSR" id="PIRSR613078-2"/>
    </source>
</evidence>
<dbReference type="EMBL" id="QKTW01000016">
    <property type="protein sequence ID" value="PZF72784.1"/>
    <property type="molecule type" value="Genomic_DNA"/>
</dbReference>
<accession>A0A2W2AXQ5</accession>
<dbReference type="Pfam" id="PF00300">
    <property type="entry name" value="His_Phos_1"/>
    <property type="match status" value="1"/>
</dbReference>
<evidence type="ECO:0000313" key="2">
    <source>
        <dbReference type="EMBL" id="PZF72784.1"/>
    </source>
</evidence>
<feature type="binding site" evidence="1">
    <location>
        <position position="59"/>
    </location>
    <ligand>
        <name>substrate</name>
    </ligand>
</feature>
<dbReference type="Gene3D" id="3.40.50.1240">
    <property type="entry name" value="Phosphoglycerate mutase-like"/>
    <property type="match status" value="1"/>
</dbReference>
<gene>
    <name evidence="2" type="ORF">DN068_10225</name>
</gene>
<dbReference type="OrthoDB" id="9810154at2"/>
<protein>
    <submittedName>
        <fullName evidence="2">Histidine phosphatase family protein</fullName>
    </submittedName>
</protein>
<comment type="caution">
    <text evidence="2">The sequence shown here is derived from an EMBL/GenBank/DDBJ whole genome shotgun (WGS) entry which is preliminary data.</text>
</comment>
<organism evidence="2 3">
    <name type="scientific">Taibaiella soli</name>
    <dbReference type="NCBI Taxonomy" id="1649169"/>
    <lineage>
        <taxon>Bacteria</taxon>
        <taxon>Pseudomonadati</taxon>
        <taxon>Bacteroidota</taxon>
        <taxon>Chitinophagia</taxon>
        <taxon>Chitinophagales</taxon>
        <taxon>Chitinophagaceae</taxon>
        <taxon>Taibaiella</taxon>
    </lineage>
</organism>